<dbReference type="Proteomes" id="UP000232638">
    <property type="component" value="Plasmid pTs417"/>
</dbReference>
<name>A0A2K8UI83_9GAMM</name>
<reference evidence="1 2" key="1">
    <citation type="submission" date="2017-03" db="EMBL/GenBank/DDBJ databases">
        <title>Complete genome sequence of Candidatus 'Thiodictyon syntrophicum' sp. nov. strain Cad16T, a photolithoautotroph purple sulfur bacterium isolated from an alpine meromictic lake.</title>
        <authorList>
            <person name="Luedin S.M."/>
            <person name="Pothier J.F."/>
            <person name="Danza F."/>
            <person name="Storelli N."/>
            <person name="Wittwer M."/>
            <person name="Tonolla M."/>
        </authorList>
    </citation>
    <scope>NUCLEOTIDE SEQUENCE [LARGE SCALE GENOMIC DNA]</scope>
    <source>
        <strain evidence="1 2">Cad16T</strain>
        <plasmid evidence="2">Plasmid pts417</plasmid>
    </source>
</reference>
<organism evidence="1 2">
    <name type="scientific">Candidatus Thiodictyon syntrophicum</name>
    <dbReference type="NCBI Taxonomy" id="1166950"/>
    <lineage>
        <taxon>Bacteria</taxon>
        <taxon>Pseudomonadati</taxon>
        <taxon>Pseudomonadota</taxon>
        <taxon>Gammaproteobacteria</taxon>
        <taxon>Chromatiales</taxon>
        <taxon>Chromatiaceae</taxon>
        <taxon>Thiodictyon</taxon>
    </lineage>
</organism>
<keyword evidence="1" id="KW-0614">Plasmid</keyword>
<dbReference type="EMBL" id="CP020371">
    <property type="protein sequence ID" value="AUB85232.1"/>
    <property type="molecule type" value="Genomic_DNA"/>
</dbReference>
<dbReference type="AlphaFoldDB" id="A0A2K8UI83"/>
<evidence type="ECO:0000313" key="1">
    <source>
        <dbReference type="EMBL" id="AUB85232.1"/>
    </source>
</evidence>
<keyword evidence="2" id="KW-1185">Reference proteome</keyword>
<evidence type="ECO:0000313" key="2">
    <source>
        <dbReference type="Proteomes" id="UP000232638"/>
    </source>
</evidence>
<dbReference type="KEGG" id="tsy:THSYN_30450"/>
<protein>
    <submittedName>
        <fullName evidence="1">Uncharacterized protein</fullName>
    </submittedName>
</protein>
<gene>
    <name evidence="1" type="ORF">THSYN_30450</name>
</gene>
<accession>A0A2K8UI83</accession>
<sequence length="74" mass="8554">MRPPRLAVPEGSRFKGYRDVVVQDLRIAAHNTLYRLEVWQTPTGERLNTDPLRNCPPACPGMPRRSRIGRRMLL</sequence>
<geneLocation type="plasmid" evidence="2">
    <name>pts417</name>
</geneLocation>
<proteinExistence type="predicted"/>